<proteinExistence type="predicted"/>
<comment type="caution">
    <text evidence="2">The sequence shown here is derived from an EMBL/GenBank/DDBJ whole genome shotgun (WGS) entry which is preliminary data.</text>
</comment>
<sequence length="375" mass="40372">MKWDVENFILRLSNSDAIGSRALFALAPFPPFPPFPPHPPSPPSPPPLPPRPPPPPHTPPPPPPAPSPSEATTSTSPSTASTADPSFSTVTSSMPSPSPSPPPTPPTRPPPSCTVPHVNAESIFVAPHNESVYPGGVQLTLDATLAWPTGDYTLVNITVEEDFAITKLAVEVGHLRHNYAGDITLTVEKDGISARVLDRQCEEYNIGAVIEDDSRLPSQQGSTLVLTPDTEKDLCADGYQLQNGVHVIPSGSYAPSGDLLQFNGMSALGVWSIRLEDAITSDEGFFSNIRLLISDERGWEWAYGLPLRTRFTELNAELVTLQEYAAGKPGDAVQMEREYATTVFYADTQADYTGRAESYTAKHSDVFCGQSEAPV</sequence>
<reference evidence="2 3" key="1">
    <citation type="journal article" date="2015" name="Genome Biol. Evol.">
        <title>Comparative Genomics of a Bacterivorous Green Alga Reveals Evolutionary Causalities and Consequences of Phago-Mixotrophic Mode of Nutrition.</title>
        <authorList>
            <person name="Burns J.A."/>
            <person name="Paasch A."/>
            <person name="Narechania A."/>
            <person name="Kim E."/>
        </authorList>
    </citation>
    <scope>NUCLEOTIDE SEQUENCE [LARGE SCALE GENOMIC DNA]</scope>
    <source>
        <strain evidence="2 3">PLY_AMNH</strain>
    </source>
</reference>
<evidence type="ECO:0000256" key="1">
    <source>
        <dbReference type="SAM" id="MobiDB-lite"/>
    </source>
</evidence>
<feature type="region of interest" description="Disordered" evidence="1">
    <location>
        <begin position="26"/>
        <end position="115"/>
    </location>
</feature>
<dbReference type="PRINTS" id="PR01217">
    <property type="entry name" value="PRICHEXTENSN"/>
</dbReference>
<dbReference type="Proteomes" id="UP001190700">
    <property type="component" value="Unassembled WGS sequence"/>
</dbReference>
<organism evidence="2 3">
    <name type="scientific">Cymbomonas tetramitiformis</name>
    <dbReference type="NCBI Taxonomy" id="36881"/>
    <lineage>
        <taxon>Eukaryota</taxon>
        <taxon>Viridiplantae</taxon>
        <taxon>Chlorophyta</taxon>
        <taxon>Pyramimonadophyceae</taxon>
        <taxon>Pyramimonadales</taxon>
        <taxon>Pyramimonadaceae</taxon>
        <taxon>Cymbomonas</taxon>
    </lineage>
</organism>
<feature type="compositionally biased region" description="Pro residues" evidence="1">
    <location>
        <begin position="28"/>
        <end position="67"/>
    </location>
</feature>
<dbReference type="AlphaFoldDB" id="A0AAE0GDN2"/>
<evidence type="ECO:0000313" key="3">
    <source>
        <dbReference type="Proteomes" id="UP001190700"/>
    </source>
</evidence>
<keyword evidence="3" id="KW-1185">Reference proteome</keyword>
<gene>
    <name evidence="2" type="ORF">CYMTET_15726</name>
</gene>
<evidence type="ECO:0008006" key="4">
    <source>
        <dbReference type="Google" id="ProtNLM"/>
    </source>
</evidence>
<dbReference type="Gene3D" id="2.60.120.260">
    <property type="entry name" value="Galactose-binding domain-like"/>
    <property type="match status" value="1"/>
</dbReference>
<dbReference type="EMBL" id="LGRX02006716">
    <property type="protein sequence ID" value="KAK3276191.1"/>
    <property type="molecule type" value="Genomic_DNA"/>
</dbReference>
<protein>
    <recommendedName>
        <fullName evidence="4">P/Homo B domain-containing protein</fullName>
    </recommendedName>
</protein>
<name>A0AAE0GDN2_9CHLO</name>
<evidence type="ECO:0000313" key="2">
    <source>
        <dbReference type="EMBL" id="KAK3276191.1"/>
    </source>
</evidence>
<feature type="compositionally biased region" description="Pro residues" evidence="1">
    <location>
        <begin position="96"/>
        <end position="113"/>
    </location>
</feature>
<accession>A0AAE0GDN2</accession>
<feature type="compositionally biased region" description="Low complexity" evidence="1">
    <location>
        <begin position="68"/>
        <end position="95"/>
    </location>
</feature>